<evidence type="ECO:0000313" key="3">
    <source>
        <dbReference type="EMBL" id="MQR99915.1"/>
    </source>
</evidence>
<evidence type="ECO:0000256" key="2">
    <source>
        <dbReference type="ARBA" id="ARBA00022679"/>
    </source>
</evidence>
<dbReference type="GO" id="GO:0008713">
    <property type="term" value="F:ADP-heptose-lipopolysaccharide heptosyltransferase activity"/>
    <property type="evidence" value="ECO:0007669"/>
    <property type="project" value="TreeGrafter"/>
</dbReference>
<reference evidence="3 4" key="1">
    <citation type="submission" date="2019-10" db="EMBL/GenBank/DDBJ databases">
        <title>Gluconobacter aidae sp. nov., a novel species of acetic acid bacteria isolated in Thailand.</title>
        <authorList>
            <person name="Yukphan P."/>
            <person name="Charoenyingcharoen P."/>
            <person name="Malimas S."/>
            <person name="Muramatsu Y."/>
            <person name="Nakagawa Y."/>
            <person name="Tanasupawat S."/>
            <person name="Yamada Y."/>
        </authorList>
    </citation>
    <scope>NUCLEOTIDE SEQUENCE [LARGE SCALE GENOMIC DNA]</scope>
    <source>
        <strain evidence="3 4">AC10</strain>
    </source>
</reference>
<keyword evidence="2" id="KW-0808">Transferase</keyword>
<comment type="caution">
    <text evidence="3">The sequence shown here is derived from an EMBL/GenBank/DDBJ whole genome shotgun (WGS) entry which is preliminary data.</text>
</comment>
<sequence>MTGVSIIPDGIERFPGLTSDRNTGYRDLYADGDAPLPHLSQQAGPTRAAALLDGVIFRHVGWLARQLISWSRNGNPLVGPVLRPLGNSLAALLAVSRTRFSIVQIGWMKTGIGMPLLSGVVAFRVLVHSRHDLTEVRAYSDDTGEVISRIVPVRLTTIGAVSTWSANLWIDTSRLRVGKQKIHIRAWAGSRLAGRMRRFVVVQSEEATLSAVPDAVQSSSYIQSPDSPTDDATSWVLSQPVERHYPPGALFSGPVNSILVLRTDQLGDVAASLPAMARLRKLFPQATVTMLLQKANVPVARASGVADEYLDLTLHYDPQTERRYLDPEADAHLRAQLRGRRFDLAIDLSPGAESQHILLLCSARFRVGFKPEQFPFLDFGIEVISREAINRKPVISHTAHVELLVSSLGQLMDQQREIVPRCEPASPQQDRTCPRDRPIIVHSGARHSINRWPIENFLQLCGALSAASGREVLFFVDGHALNDAVRVRCMELLGVTLMDCLPMDAFDALVANAALFVANDTGPKHLAAARGVPVVSISIPRLNWEEWGQNQGGMILSRTVPCAGCGLNNRDACGRDAACITTISVETVLKAALDVFEQSKTGMSYPGMEAKVSI</sequence>
<dbReference type="InterPro" id="IPR002201">
    <property type="entry name" value="Glyco_trans_9"/>
</dbReference>
<dbReference type="Gene3D" id="3.40.50.2000">
    <property type="entry name" value="Glycogen Phosphorylase B"/>
    <property type="match status" value="2"/>
</dbReference>
<accession>A0A7X1ST81</accession>
<keyword evidence="1" id="KW-0328">Glycosyltransferase</keyword>
<evidence type="ECO:0000313" key="4">
    <source>
        <dbReference type="Proteomes" id="UP000432209"/>
    </source>
</evidence>
<dbReference type="PANTHER" id="PTHR30160">
    <property type="entry name" value="TETRAACYLDISACCHARIDE 4'-KINASE-RELATED"/>
    <property type="match status" value="1"/>
</dbReference>
<proteinExistence type="predicted"/>
<dbReference type="RefSeq" id="WP_153431550.1">
    <property type="nucleotide sequence ID" value="NZ_WIPH01000039.1"/>
</dbReference>
<dbReference type="GO" id="GO:0009244">
    <property type="term" value="P:lipopolysaccharide core region biosynthetic process"/>
    <property type="evidence" value="ECO:0007669"/>
    <property type="project" value="TreeGrafter"/>
</dbReference>
<protein>
    <submittedName>
        <fullName evidence="3">Uncharacterized protein</fullName>
    </submittedName>
</protein>
<dbReference type="Proteomes" id="UP000432209">
    <property type="component" value="Unassembled WGS sequence"/>
</dbReference>
<dbReference type="InterPro" id="IPR051199">
    <property type="entry name" value="LPS_LOS_Heptosyltrfase"/>
</dbReference>
<gene>
    <name evidence="3" type="ORF">GFJ39_12105</name>
</gene>
<dbReference type="Pfam" id="PF01075">
    <property type="entry name" value="Glyco_transf_9"/>
    <property type="match status" value="1"/>
</dbReference>
<dbReference type="EMBL" id="WIPH01000039">
    <property type="protein sequence ID" value="MQR99915.1"/>
    <property type="molecule type" value="Genomic_DNA"/>
</dbReference>
<dbReference type="CDD" id="cd03789">
    <property type="entry name" value="GT9_LPS_heptosyltransferase"/>
    <property type="match status" value="1"/>
</dbReference>
<dbReference type="GO" id="GO:0005829">
    <property type="term" value="C:cytosol"/>
    <property type="evidence" value="ECO:0007669"/>
    <property type="project" value="TreeGrafter"/>
</dbReference>
<dbReference type="AlphaFoldDB" id="A0A7X1ST81"/>
<name>A0A7X1ST81_9PROT</name>
<dbReference type="SUPFAM" id="SSF53756">
    <property type="entry name" value="UDP-Glycosyltransferase/glycogen phosphorylase"/>
    <property type="match status" value="1"/>
</dbReference>
<organism evidence="3 4">
    <name type="scientific">Gluconobacter aidae</name>
    <dbReference type="NCBI Taxonomy" id="2662454"/>
    <lineage>
        <taxon>Bacteria</taxon>
        <taxon>Pseudomonadati</taxon>
        <taxon>Pseudomonadota</taxon>
        <taxon>Alphaproteobacteria</taxon>
        <taxon>Acetobacterales</taxon>
        <taxon>Acetobacteraceae</taxon>
        <taxon>Gluconobacter</taxon>
    </lineage>
</organism>
<keyword evidence="4" id="KW-1185">Reference proteome</keyword>
<evidence type="ECO:0000256" key="1">
    <source>
        <dbReference type="ARBA" id="ARBA00022676"/>
    </source>
</evidence>